<dbReference type="GO" id="GO:0004803">
    <property type="term" value="F:transposase activity"/>
    <property type="evidence" value="ECO:0007669"/>
    <property type="project" value="InterPro"/>
</dbReference>
<dbReference type="SUPFAM" id="SSF143422">
    <property type="entry name" value="Transposase IS200-like"/>
    <property type="match status" value="1"/>
</dbReference>
<dbReference type="GO" id="GO:0003677">
    <property type="term" value="F:DNA binding"/>
    <property type="evidence" value="ECO:0007669"/>
    <property type="project" value="InterPro"/>
</dbReference>
<proteinExistence type="predicted"/>
<dbReference type="InterPro" id="IPR002686">
    <property type="entry name" value="Transposase_17"/>
</dbReference>
<gene>
    <name evidence="2" type="ORF">UV59_C0036G0002</name>
</gene>
<evidence type="ECO:0000259" key="1">
    <source>
        <dbReference type="SMART" id="SM01321"/>
    </source>
</evidence>
<feature type="domain" description="Transposase IS200-like" evidence="1">
    <location>
        <begin position="54"/>
        <end position="153"/>
    </location>
</feature>
<dbReference type="Pfam" id="PF01797">
    <property type="entry name" value="Y1_Tnp"/>
    <property type="match status" value="1"/>
</dbReference>
<dbReference type="SMART" id="SM01321">
    <property type="entry name" value="Y1_Tnp"/>
    <property type="match status" value="1"/>
</dbReference>
<sequence length="225" mass="27181">MPTRKIPFITNEYYHIYNRTIDKVLSYKRKRDYQRFVLTLQYYMHCGLQTRLSKYLQLNVKEKQSIFAKLTTTAQKHVVILSFCLMPNHFHVLLKQTSPDGITKFMSQLQNSYTRYFNTKYRRLGPLFLDQFGAVRIEKDEQLLHVHRYIHLNPYSSFIVKSLDGLLVYEWSSLKEYINQDAKLCVTDDILSYFKDKKHYLEFILDQADYQRKLKQIEHLLLERD</sequence>
<dbReference type="EMBL" id="LCFB01000036">
    <property type="protein sequence ID" value="KKS83577.1"/>
    <property type="molecule type" value="Genomic_DNA"/>
</dbReference>
<evidence type="ECO:0000313" key="3">
    <source>
        <dbReference type="Proteomes" id="UP000034543"/>
    </source>
</evidence>
<evidence type="ECO:0000313" key="2">
    <source>
        <dbReference type="EMBL" id="KKS83577.1"/>
    </source>
</evidence>
<dbReference type="AlphaFoldDB" id="A0A0G1CDD0"/>
<dbReference type="PANTHER" id="PTHR34322:SF2">
    <property type="entry name" value="TRANSPOSASE IS200-LIKE DOMAIN-CONTAINING PROTEIN"/>
    <property type="match status" value="1"/>
</dbReference>
<dbReference type="Gene3D" id="3.30.70.1290">
    <property type="entry name" value="Transposase IS200-like"/>
    <property type="match status" value="1"/>
</dbReference>
<accession>A0A0G1CDD0</accession>
<protein>
    <recommendedName>
        <fullName evidence="1">Transposase IS200-like domain-containing protein</fullName>
    </recommendedName>
</protein>
<dbReference type="InterPro" id="IPR036515">
    <property type="entry name" value="Transposase_17_sf"/>
</dbReference>
<dbReference type="GO" id="GO:0006313">
    <property type="term" value="P:DNA transposition"/>
    <property type="evidence" value="ECO:0007669"/>
    <property type="project" value="InterPro"/>
</dbReference>
<organism evidence="2 3">
    <name type="scientific">Candidatus Gottesmanbacteria bacterium GW2011_GWA1_43_11</name>
    <dbReference type="NCBI Taxonomy" id="1618436"/>
    <lineage>
        <taxon>Bacteria</taxon>
        <taxon>Candidatus Gottesmaniibacteriota</taxon>
    </lineage>
</organism>
<comment type="caution">
    <text evidence="2">The sequence shown here is derived from an EMBL/GenBank/DDBJ whole genome shotgun (WGS) entry which is preliminary data.</text>
</comment>
<name>A0A0G1CDD0_9BACT</name>
<reference evidence="2 3" key="1">
    <citation type="journal article" date="2015" name="Nature">
        <title>rRNA introns, odd ribosomes, and small enigmatic genomes across a large radiation of phyla.</title>
        <authorList>
            <person name="Brown C.T."/>
            <person name="Hug L.A."/>
            <person name="Thomas B.C."/>
            <person name="Sharon I."/>
            <person name="Castelle C.J."/>
            <person name="Singh A."/>
            <person name="Wilkins M.J."/>
            <person name="Williams K.H."/>
            <person name="Banfield J.F."/>
        </authorList>
    </citation>
    <scope>NUCLEOTIDE SEQUENCE [LARGE SCALE GENOMIC DNA]</scope>
</reference>
<dbReference type="Proteomes" id="UP000034543">
    <property type="component" value="Unassembled WGS sequence"/>
</dbReference>
<dbReference type="PANTHER" id="PTHR34322">
    <property type="entry name" value="TRANSPOSASE, Y1_TNP DOMAIN-CONTAINING"/>
    <property type="match status" value="1"/>
</dbReference>